<dbReference type="RefSeq" id="WP_167180518.1">
    <property type="nucleotide sequence ID" value="NZ_JAAONZ010000001.1"/>
</dbReference>
<comment type="caution">
    <text evidence="2">The sequence shown here is derived from an EMBL/GenBank/DDBJ whole genome shotgun (WGS) entry which is preliminary data.</text>
</comment>
<name>A0A9E5JSB9_9GAMM</name>
<dbReference type="AlphaFoldDB" id="A0A9E5JSB9"/>
<organism evidence="2 3">
    <name type="scientific">Pseudomaricurvus hydrocarbonicus</name>
    <dbReference type="NCBI Taxonomy" id="1470433"/>
    <lineage>
        <taxon>Bacteria</taxon>
        <taxon>Pseudomonadati</taxon>
        <taxon>Pseudomonadota</taxon>
        <taxon>Gammaproteobacteria</taxon>
        <taxon>Cellvibrionales</taxon>
        <taxon>Cellvibrionaceae</taxon>
        <taxon>Pseudomaricurvus</taxon>
    </lineage>
</organism>
<proteinExistence type="predicted"/>
<dbReference type="Proteomes" id="UP000787472">
    <property type="component" value="Unassembled WGS sequence"/>
</dbReference>
<reference evidence="2" key="1">
    <citation type="submission" date="2020-03" db="EMBL/GenBank/DDBJ databases">
        <authorList>
            <person name="Guo F."/>
        </authorList>
    </citation>
    <scope>NUCLEOTIDE SEQUENCE</scope>
    <source>
        <strain evidence="2">JCM 30134</strain>
    </source>
</reference>
<keyword evidence="3" id="KW-1185">Reference proteome</keyword>
<evidence type="ECO:0000313" key="2">
    <source>
        <dbReference type="EMBL" id="NHO63970.1"/>
    </source>
</evidence>
<accession>A0A9E5JSB9</accession>
<feature type="region of interest" description="Disordered" evidence="1">
    <location>
        <begin position="1"/>
        <end position="51"/>
    </location>
</feature>
<gene>
    <name evidence="2" type="ORF">G8770_00215</name>
</gene>
<evidence type="ECO:0000313" key="3">
    <source>
        <dbReference type="Proteomes" id="UP000787472"/>
    </source>
</evidence>
<sequence length="51" mass="5518">MSAVDPPGSAAEKISPSDVPPEKRDKTDKPESDGKYSKRIFTNGALKDEQV</sequence>
<dbReference type="EMBL" id="JAAONZ010000001">
    <property type="protein sequence ID" value="NHO63970.1"/>
    <property type="molecule type" value="Genomic_DNA"/>
</dbReference>
<feature type="compositionally biased region" description="Basic and acidic residues" evidence="1">
    <location>
        <begin position="20"/>
        <end position="36"/>
    </location>
</feature>
<evidence type="ECO:0000256" key="1">
    <source>
        <dbReference type="SAM" id="MobiDB-lite"/>
    </source>
</evidence>
<protein>
    <submittedName>
        <fullName evidence="2">Uncharacterized protein</fullName>
    </submittedName>
</protein>